<keyword evidence="7" id="KW-1185">Reference proteome</keyword>
<sequence>MNWIRSTTTIKQMILLLYFSFFFTTLFNLRKISKWSKEYGPVYTVWLGEDPTVMVTDYEIMRDLFVKEGEVYAGRNFMSELFKTCTGKQNKGNFGSINHF</sequence>
<evidence type="ECO:0000256" key="2">
    <source>
        <dbReference type="ARBA" id="ARBA00022723"/>
    </source>
</evidence>
<dbReference type="GO" id="GO:0016712">
    <property type="term" value="F:oxidoreductase activity, acting on paired donors, with incorporation or reduction of molecular oxygen, reduced flavin or flavoprotein as one donor, and incorporation of one atom of oxygen"/>
    <property type="evidence" value="ECO:0007669"/>
    <property type="project" value="TreeGrafter"/>
</dbReference>
<accession>A0A8S9Z844</accession>
<reference evidence="6" key="1">
    <citation type="journal article" date="2020" name="Ecol. Evol.">
        <title>Genome structure and content of the rice root-knot nematode (Meloidogyne graminicola).</title>
        <authorList>
            <person name="Phan N.T."/>
            <person name="Danchin E.G.J."/>
            <person name="Klopp C."/>
            <person name="Perfus-Barbeoch L."/>
            <person name="Kozlowski D.K."/>
            <person name="Koutsovoulos G.D."/>
            <person name="Lopez-Roques C."/>
            <person name="Bouchez O."/>
            <person name="Zahm M."/>
            <person name="Besnard G."/>
            <person name="Bellafiore S."/>
        </authorList>
    </citation>
    <scope>NUCLEOTIDE SEQUENCE</scope>
    <source>
        <strain evidence="6">VN-18</strain>
    </source>
</reference>
<dbReference type="PANTHER" id="PTHR24300:SF375">
    <property type="entry name" value="CYTOCHROME P450 FAMILY"/>
    <property type="match status" value="1"/>
</dbReference>
<dbReference type="GO" id="GO:0006805">
    <property type="term" value="P:xenobiotic metabolic process"/>
    <property type="evidence" value="ECO:0007669"/>
    <property type="project" value="TreeGrafter"/>
</dbReference>
<keyword evidence="3" id="KW-0408">Iron</keyword>
<proteinExistence type="inferred from homology"/>
<dbReference type="Proteomes" id="UP000605970">
    <property type="component" value="Unassembled WGS sequence"/>
</dbReference>
<evidence type="ECO:0000256" key="5">
    <source>
        <dbReference type="SAM" id="Phobius"/>
    </source>
</evidence>
<keyword evidence="5" id="KW-0472">Membrane</keyword>
<dbReference type="Gene3D" id="1.10.630.10">
    <property type="entry name" value="Cytochrome P450"/>
    <property type="match status" value="1"/>
</dbReference>
<comment type="similarity">
    <text evidence="1">Belongs to the cytochrome P450 family.</text>
</comment>
<evidence type="ECO:0000256" key="3">
    <source>
        <dbReference type="ARBA" id="ARBA00023004"/>
    </source>
</evidence>
<comment type="caution">
    <text evidence="6">The sequence shown here is derived from an EMBL/GenBank/DDBJ whole genome shotgun (WGS) entry which is preliminary data.</text>
</comment>
<evidence type="ECO:0000313" key="6">
    <source>
        <dbReference type="EMBL" id="KAF7629148.1"/>
    </source>
</evidence>
<feature type="transmembrane region" description="Helical" evidence="5">
    <location>
        <begin position="12"/>
        <end position="29"/>
    </location>
</feature>
<protein>
    <submittedName>
        <fullName evidence="6">Uncharacterized protein</fullName>
    </submittedName>
</protein>
<gene>
    <name evidence="6" type="ORF">Mgra_00009328</name>
</gene>
<dbReference type="GO" id="GO:0005737">
    <property type="term" value="C:cytoplasm"/>
    <property type="evidence" value="ECO:0007669"/>
    <property type="project" value="TreeGrafter"/>
</dbReference>
<dbReference type="InterPro" id="IPR002401">
    <property type="entry name" value="Cyt_P450_E_grp-I"/>
</dbReference>
<keyword evidence="4" id="KW-0560">Oxidoreductase</keyword>
<evidence type="ECO:0000313" key="7">
    <source>
        <dbReference type="Proteomes" id="UP000605970"/>
    </source>
</evidence>
<keyword evidence="2" id="KW-0479">Metal-binding</keyword>
<dbReference type="InterPro" id="IPR001128">
    <property type="entry name" value="Cyt_P450"/>
</dbReference>
<evidence type="ECO:0000256" key="1">
    <source>
        <dbReference type="ARBA" id="ARBA00010617"/>
    </source>
</evidence>
<dbReference type="GO" id="GO:0020037">
    <property type="term" value="F:heme binding"/>
    <property type="evidence" value="ECO:0007669"/>
    <property type="project" value="InterPro"/>
</dbReference>
<name>A0A8S9Z844_9BILA</name>
<dbReference type="Pfam" id="PF00067">
    <property type="entry name" value="p450"/>
    <property type="match status" value="1"/>
</dbReference>
<dbReference type="EMBL" id="JABEBT010000149">
    <property type="protein sequence ID" value="KAF7629148.1"/>
    <property type="molecule type" value="Genomic_DNA"/>
</dbReference>
<dbReference type="GO" id="GO:0005506">
    <property type="term" value="F:iron ion binding"/>
    <property type="evidence" value="ECO:0007669"/>
    <property type="project" value="InterPro"/>
</dbReference>
<dbReference type="InterPro" id="IPR036396">
    <property type="entry name" value="Cyt_P450_sf"/>
</dbReference>
<dbReference type="OrthoDB" id="5857440at2759"/>
<dbReference type="PANTHER" id="PTHR24300">
    <property type="entry name" value="CYTOCHROME P450 508A4-RELATED"/>
    <property type="match status" value="1"/>
</dbReference>
<organism evidence="6 7">
    <name type="scientific">Meloidogyne graminicola</name>
    <dbReference type="NCBI Taxonomy" id="189291"/>
    <lineage>
        <taxon>Eukaryota</taxon>
        <taxon>Metazoa</taxon>
        <taxon>Ecdysozoa</taxon>
        <taxon>Nematoda</taxon>
        <taxon>Chromadorea</taxon>
        <taxon>Rhabditida</taxon>
        <taxon>Tylenchina</taxon>
        <taxon>Tylenchomorpha</taxon>
        <taxon>Tylenchoidea</taxon>
        <taxon>Meloidogynidae</taxon>
        <taxon>Meloidogyninae</taxon>
        <taxon>Meloidogyne</taxon>
    </lineage>
</organism>
<dbReference type="AlphaFoldDB" id="A0A8S9Z844"/>
<dbReference type="SUPFAM" id="SSF48264">
    <property type="entry name" value="Cytochrome P450"/>
    <property type="match status" value="1"/>
</dbReference>
<dbReference type="GO" id="GO:0006082">
    <property type="term" value="P:organic acid metabolic process"/>
    <property type="evidence" value="ECO:0007669"/>
    <property type="project" value="TreeGrafter"/>
</dbReference>
<dbReference type="InterPro" id="IPR050182">
    <property type="entry name" value="Cytochrome_P450_fam2"/>
</dbReference>
<keyword evidence="4" id="KW-0503">Monooxygenase</keyword>
<dbReference type="PRINTS" id="PR00463">
    <property type="entry name" value="EP450I"/>
</dbReference>
<evidence type="ECO:0000256" key="4">
    <source>
        <dbReference type="ARBA" id="ARBA00023033"/>
    </source>
</evidence>
<keyword evidence="5" id="KW-1133">Transmembrane helix</keyword>
<keyword evidence="5" id="KW-0812">Transmembrane</keyword>